<dbReference type="GeneID" id="20657150"/>
<proteinExistence type="predicted"/>
<dbReference type="InterPro" id="IPR032675">
    <property type="entry name" value="LRR_dom_sf"/>
</dbReference>
<dbReference type="InParanoid" id="G4Z301"/>
<protein>
    <submittedName>
        <fullName evidence="1">Uncharacterized protein</fullName>
    </submittedName>
</protein>
<evidence type="ECO:0000313" key="1">
    <source>
        <dbReference type="EMBL" id="EGZ19334.1"/>
    </source>
</evidence>
<reference evidence="1 2" key="1">
    <citation type="journal article" date="2006" name="Science">
        <title>Phytophthora genome sequences uncover evolutionary origins and mechanisms of pathogenesis.</title>
        <authorList>
            <person name="Tyler B.M."/>
            <person name="Tripathy S."/>
            <person name="Zhang X."/>
            <person name="Dehal P."/>
            <person name="Jiang R.H."/>
            <person name="Aerts A."/>
            <person name="Arredondo F.D."/>
            <person name="Baxter L."/>
            <person name="Bensasson D."/>
            <person name="Beynon J.L."/>
            <person name="Chapman J."/>
            <person name="Damasceno C.M."/>
            <person name="Dorrance A.E."/>
            <person name="Dou D."/>
            <person name="Dickerman A.W."/>
            <person name="Dubchak I.L."/>
            <person name="Garbelotto M."/>
            <person name="Gijzen M."/>
            <person name="Gordon S.G."/>
            <person name="Govers F."/>
            <person name="Grunwald N.J."/>
            <person name="Huang W."/>
            <person name="Ivors K.L."/>
            <person name="Jones R.W."/>
            <person name="Kamoun S."/>
            <person name="Krampis K."/>
            <person name="Lamour K.H."/>
            <person name="Lee M.K."/>
            <person name="McDonald W.H."/>
            <person name="Medina M."/>
            <person name="Meijer H.J."/>
            <person name="Nordberg E.K."/>
            <person name="Maclean D.J."/>
            <person name="Ospina-Giraldo M.D."/>
            <person name="Morris P.F."/>
            <person name="Phuntumart V."/>
            <person name="Putnam N.H."/>
            <person name="Rash S."/>
            <person name="Rose J.K."/>
            <person name="Sakihama Y."/>
            <person name="Salamov A.A."/>
            <person name="Savidor A."/>
            <person name="Scheuring C.F."/>
            <person name="Smith B.M."/>
            <person name="Sobral B.W."/>
            <person name="Terry A."/>
            <person name="Torto-Alalibo T.A."/>
            <person name="Win J."/>
            <person name="Xu Z."/>
            <person name="Zhang H."/>
            <person name="Grigoriev I.V."/>
            <person name="Rokhsar D.S."/>
            <person name="Boore J.L."/>
        </authorList>
    </citation>
    <scope>NUCLEOTIDE SEQUENCE [LARGE SCALE GENOMIC DNA]</scope>
    <source>
        <strain evidence="1 2">P6497</strain>
    </source>
</reference>
<dbReference type="OMA" id="SMIRINM"/>
<evidence type="ECO:0000313" key="2">
    <source>
        <dbReference type="Proteomes" id="UP000002640"/>
    </source>
</evidence>
<dbReference type="SMR" id="G4Z301"/>
<keyword evidence="2" id="KW-1185">Reference proteome</keyword>
<dbReference type="KEGG" id="psoj:PHYSODRAFT_495165"/>
<name>G4Z301_PHYSP</name>
<dbReference type="RefSeq" id="XP_009522051.1">
    <property type="nucleotide sequence ID" value="XM_009523756.1"/>
</dbReference>
<sequence>MAGAQPACFAVEFNCYKVGISGTIDEVVAEWSRFDHTTVVKMHIVHCPALEVPEMFQEFTRLREIWVYNSTVRDWGPEASFTNSCHPHLTVLSLVRTNMTDMLLPLDFQDEDFPANLSLSYFCETNLRTLPDDLDEKWNLNSNIYIENSELTTVPLSLVRLQPYYLSLAGNPIRELPPELFETPEIQYLIVSSLNVEELPRNVTQPPPRPAFYDFSHTNIAFFWSWMDLFVENARGIAPRIVANAIPYCSDLDKIFSGILADFSTPFQSEYSKLLMNASKTNWDFLRQAVDCTPRAASTQFPLEFWDNLYGML</sequence>
<dbReference type="EMBL" id="JH159153">
    <property type="protein sequence ID" value="EGZ19334.1"/>
    <property type="molecule type" value="Genomic_DNA"/>
</dbReference>
<organism evidence="1 2">
    <name type="scientific">Phytophthora sojae (strain P6497)</name>
    <name type="common">Soybean stem and root rot agent</name>
    <name type="synonym">Phytophthora megasperma f. sp. glycines</name>
    <dbReference type="NCBI Taxonomy" id="1094619"/>
    <lineage>
        <taxon>Eukaryota</taxon>
        <taxon>Sar</taxon>
        <taxon>Stramenopiles</taxon>
        <taxon>Oomycota</taxon>
        <taxon>Peronosporomycetes</taxon>
        <taxon>Peronosporales</taxon>
        <taxon>Peronosporaceae</taxon>
        <taxon>Phytophthora</taxon>
    </lineage>
</organism>
<dbReference type="AlphaFoldDB" id="G4Z301"/>
<dbReference type="SUPFAM" id="SSF52058">
    <property type="entry name" value="L domain-like"/>
    <property type="match status" value="1"/>
</dbReference>
<accession>G4Z301</accession>
<dbReference type="Proteomes" id="UP000002640">
    <property type="component" value="Unassembled WGS sequence"/>
</dbReference>
<dbReference type="Gene3D" id="3.80.10.10">
    <property type="entry name" value="Ribonuclease Inhibitor"/>
    <property type="match status" value="1"/>
</dbReference>
<gene>
    <name evidence="1" type="ORF">PHYSODRAFT_495165</name>
</gene>